<evidence type="ECO:0000256" key="3">
    <source>
        <dbReference type="ARBA" id="ARBA00022958"/>
    </source>
</evidence>
<feature type="domain" description="Aldehyde dehydrogenase" evidence="13">
    <location>
        <begin position="26"/>
        <end position="487"/>
    </location>
</feature>
<comment type="subunit">
    <text evidence="9">Dimer of dimers.</text>
</comment>
<organism evidence="14 15">
    <name type="scientific">Litoribrevibacter albus</name>
    <dbReference type="NCBI Taxonomy" id="1473156"/>
    <lineage>
        <taxon>Bacteria</taxon>
        <taxon>Pseudomonadati</taxon>
        <taxon>Pseudomonadota</taxon>
        <taxon>Gammaproteobacteria</taxon>
        <taxon>Oceanospirillales</taxon>
        <taxon>Oceanospirillaceae</taxon>
        <taxon>Litoribrevibacter</taxon>
    </lineage>
</organism>
<evidence type="ECO:0000259" key="13">
    <source>
        <dbReference type="Pfam" id="PF00171"/>
    </source>
</evidence>
<keyword evidence="6" id="KW-0558">Oxidation</keyword>
<dbReference type="InterPro" id="IPR015590">
    <property type="entry name" value="Aldehyde_DH_dom"/>
</dbReference>
<dbReference type="NCBIfam" id="TIGR01804">
    <property type="entry name" value="BADH"/>
    <property type="match status" value="1"/>
</dbReference>
<dbReference type="InterPro" id="IPR029510">
    <property type="entry name" value="Ald_DH_CS_GLU"/>
</dbReference>
<dbReference type="PANTHER" id="PTHR11699">
    <property type="entry name" value="ALDEHYDE DEHYDROGENASE-RELATED"/>
    <property type="match status" value="1"/>
</dbReference>
<keyword evidence="3" id="KW-0630">Potassium</keyword>
<dbReference type="PROSITE" id="PS00687">
    <property type="entry name" value="ALDEHYDE_DEHYDR_GLU"/>
    <property type="match status" value="1"/>
</dbReference>
<dbReference type="InterPro" id="IPR016162">
    <property type="entry name" value="Ald_DH_N"/>
</dbReference>
<evidence type="ECO:0000256" key="12">
    <source>
        <dbReference type="RuleBase" id="RU003345"/>
    </source>
</evidence>
<accession>A0AA37SD18</accession>
<evidence type="ECO:0000256" key="4">
    <source>
        <dbReference type="ARBA" id="ARBA00023002"/>
    </source>
</evidence>
<dbReference type="InterPro" id="IPR011264">
    <property type="entry name" value="BADH"/>
</dbReference>
<dbReference type="CDD" id="cd07090">
    <property type="entry name" value="ALDH_F9_TMBADH"/>
    <property type="match status" value="1"/>
</dbReference>
<proteinExistence type="inferred from homology"/>
<evidence type="ECO:0000256" key="11">
    <source>
        <dbReference type="PROSITE-ProRule" id="PRU10007"/>
    </source>
</evidence>
<keyword evidence="15" id="KW-1185">Reference proteome</keyword>
<dbReference type="GO" id="GO:0008802">
    <property type="term" value="F:betaine-aldehyde dehydrogenase (NAD+) activity"/>
    <property type="evidence" value="ECO:0007669"/>
    <property type="project" value="UniProtKB-UniRule"/>
</dbReference>
<evidence type="ECO:0000313" key="15">
    <source>
        <dbReference type="Proteomes" id="UP001161389"/>
    </source>
</evidence>
<dbReference type="InterPro" id="IPR016160">
    <property type="entry name" value="Ald_DH_CS_CYS"/>
</dbReference>
<evidence type="ECO:0000256" key="2">
    <source>
        <dbReference type="ARBA" id="ARBA00022723"/>
    </source>
</evidence>
<comment type="catalytic activity">
    <reaction evidence="8">
        <text>betaine aldehyde + NAD(+) + H2O = glycine betaine + NADH + 2 H(+)</text>
        <dbReference type="Rhea" id="RHEA:15305"/>
        <dbReference type="ChEBI" id="CHEBI:15377"/>
        <dbReference type="ChEBI" id="CHEBI:15378"/>
        <dbReference type="ChEBI" id="CHEBI:15710"/>
        <dbReference type="ChEBI" id="CHEBI:17750"/>
        <dbReference type="ChEBI" id="CHEBI:57540"/>
        <dbReference type="ChEBI" id="CHEBI:57945"/>
        <dbReference type="EC" id="1.2.1.8"/>
    </reaction>
    <physiologicalReaction direction="left-to-right" evidence="8">
        <dbReference type="Rhea" id="RHEA:15306"/>
    </physiologicalReaction>
</comment>
<name>A0AA37SD18_9GAMM</name>
<dbReference type="InterPro" id="IPR016163">
    <property type="entry name" value="Ald_DH_C"/>
</dbReference>
<dbReference type="EMBL" id="BSNM01000015">
    <property type="protein sequence ID" value="GLQ32192.1"/>
    <property type="molecule type" value="Genomic_DNA"/>
</dbReference>
<evidence type="ECO:0000256" key="6">
    <source>
        <dbReference type="ARBA" id="ARBA00023097"/>
    </source>
</evidence>
<dbReference type="Proteomes" id="UP001161389">
    <property type="component" value="Unassembled WGS sequence"/>
</dbReference>
<protein>
    <recommendedName>
        <fullName evidence="10">Betaine-aldehyde dehydrogenase</fullName>
        <ecNumber evidence="10">1.2.1.8</ecNumber>
    </recommendedName>
</protein>
<comment type="catalytic activity">
    <reaction evidence="7">
        <text>betaine aldehyde + NADP(+) + H2O = glycine betaine + NADPH + 2 H(+)</text>
        <dbReference type="Rhea" id="RHEA:30067"/>
        <dbReference type="ChEBI" id="CHEBI:15377"/>
        <dbReference type="ChEBI" id="CHEBI:15378"/>
        <dbReference type="ChEBI" id="CHEBI:15710"/>
        <dbReference type="ChEBI" id="CHEBI:17750"/>
        <dbReference type="ChEBI" id="CHEBI:57783"/>
        <dbReference type="ChEBI" id="CHEBI:58349"/>
    </reaction>
    <physiologicalReaction direction="left-to-right" evidence="7">
        <dbReference type="Rhea" id="RHEA:30068"/>
    </physiologicalReaction>
</comment>
<dbReference type="AlphaFoldDB" id="A0AA37SD18"/>
<comment type="caution">
    <text evidence="14">The sequence shown here is derived from an EMBL/GenBank/DDBJ whole genome shotgun (WGS) entry which is preliminary data.</text>
</comment>
<keyword evidence="5" id="KW-0520">NAD</keyword>
<evidence type="ECO:0000256" key="5">
    <source>
        <dbReference type="ARBA" id="ARBA00023027"/>
    </source>
</evidence>
<dbReference type="InterPro" id="IPR016161">
    <property type="entry name" value="Ald_DH/histidinol_DH"/>
</dbReference>
<comment type="similarity">
    <text evidence="1 12">Belongs to the aldehyde dehydrogenase family.</text>
</comment>
<keyword evidence="4 12" id="KW-0560">Oxidoreductase</keyword>
<evidence type="ECO:0000256" key="7">
    <source>
        <dbReference type="ARBA" id="ARBA00051919"/>
    </source>
</evidence>
<evidence type="ECO:0000313" key="14">
    <source>
        <dbReference type="EMBL" id="GLQ32192.1"/>
    </source>
</evidence>
<dbReference type="FunFam" id="3.40.605.10:FF:000026">
    <property type="entry name" value="Aldehyde dehydrogenase, putative"/>
    <property type="match status" value="1"/>
</dbReference>
<reference evidence="14" key="1">
    <citation type="journal article" date="2014" name="Int. J. Syst. Evol. Microbiol.">
        <title>Complete genome sequence of Corynebacterium casei LMG S-19264T (=DSM 44701T), isolated from a smear-ripened cheese.</title>
        <authorList>
            <consortium name="US DOE Joint Genome Institute (JGI-PGF)"/>
            <person name="Walter F."/>
            <person name="Albersmeier A."/>
            <person name="Kalinowski J."/>
            <person name="Ruckert C."/>
        </authorList>
    </citation>
    <scope>NUCLEOTIDE SEQUENCE</scope>
    <source>
        <strain evidence="14">NBRC 110071</strain>
    </source>
</reference>
<keyword evidence="2" id="KW-0479">Metal-binding</keyword>
<feature type="active site" evidence="11">
    <location>
        <position position="259"/>
    </location>
</feature>
<dbReference type="NCBIfam" id="NF009725">
    <property type="entry name" value="PRK13252.1"/>
    <property type="match status" value="1"/>
</dbReference>
<reference evidence="14" key="2">
    <citation type="submission" date="2023-01" db="EMBL/GenBank/DDBJ databases">
        <title>Draft genome sequence of Litoribrevibacter albus strain NBRC 110071.</title>
        <authorList>
            <person name="Sun Q."/>
            <person name="Mori K."/>
        </authorList>
    </citation>
    <scope>NUCLEOTIDE SEQUENCE</scope>
    <source>
        <strain evidence="14">NBRC 110071</strain>
    </source>
</reference>
<dbReference type="Gene3D" id="3.40.605.10">
    <property type="entry name" value="Aldehyde Dehydrogenase, Chain A, domain 1"/>
    <property type="match status" value="1"/>
</dbReference>
<dbReference type="GO" id="GO:0019285">
    <property type="term" value="P:glycine betaine biosynthetic process from choline"/>
    <property type="evidence" value="ECO:0007669"/>
    <property type="project" value="InterPro"/>
</dbReference>
<dbReference type="SUPFAM" id="SSF53720">
    <property type="entry name" value="ALDH-like"/>
    <property type="match status" value="1"/>
</dbReference>
<dbReference type="Gene3D" id="3.40.309.10">
    <property type="entry name" value="Aldehyde Dehydrogenase, Chain A, domain 2"/>
    <property type="match status" value="1"/>
</dbReference>
<dbReference type="GO" id="GO:0046872">
    <property type="term" value="F:metal ion binding"/>
    <property type="evidence" value="ECO:0007669"/>
    <property type="project" value="UniProtKB-KW"/>
</dbReference>
<evidence type="ECO:0000256" key="8">
    <source>
        <dbReference type="ARBA" id="ARBA00052192"/>
    </source>
</evidence>
<dbReference type="EC" id="1.2.1.8" evidence="10"/>
<sequence length="498" mass="53683">MYQDIYLNQDIMKKPVYRSFIHGEYVANASGETFDVFNPATGEVIYAVEQADADLVDKAVQSAQSGFEQWSAMTGMERARILHKAVALLRERNDDLARIEVLDTGKPWQEASVVDVVTGADSIEFFAGLAPSIEGNQQDLGGDFYYTRREPLGVCAGIGAWNYPLQIACWKSAPALATGNAMVFKPSEETPLGALKLAEIFIEAGVPAGVFNVVQGDHRVGEQLTGHQGIAKVSFTGEVGTGKKVMANAASNLKEVTMELGGKSPLIVFEDADLDEAVSAAMLANFYTQGEICTNGTRVFVHESVMAQFQEKLLTRIQNNIKAGDPLDPDVNFGALISKKHHELVMGYIQQGKAEGATLLTGGCALSPDSAPNGYFVAPTVFADCADDMAIVREEIFGPVMSLLSFTDEQEVIARANDTELGLAAGVFTLNIQRAHRVIHKLQAGICWINAYGASPAEMPVGGYKQSGIGRENGLATLNHYTQLKAVYVGMNPLESPF</sequence>
<dbReference type="FunFam" id="3.40.309.10:FF:000014">
    <property type="entry name" value="NAD/NADP-dependent betaine aldehyde dehydrogenase"/>
    <property type="match status" value="1"/>
</dbReference>
<dbReference type="PROSITE" id="PS00070">
    <property type="entry name" value="ALDEHYDE_DEHYDR_CYS"/>
    <property type="match status" value="1"/>
</dbReference>
<dbReference type="Pfam" id="PF00171">
    <property type="entry name" value="Aldedh"/>
    <property type="match status" value="1"/>
</dbReference>
<gene>
    <name evidence="14" type="primary">betB</name>
    <name evidence="14" type="ORF">GCM10007876_26710</name>
</gene>
<evidence type="ECO:0000256" key="1">
    <source>
        <dbReference type="ARBA" id="ARBA00009986"/>
    </source>
</evidence>
<evidence type="ECO:0000256" key="10">
    <source>
        <dbReference type="NCBIfam" id="TIGR01804"/>
    </source>
</evidence>
<evidence type="ECO:0000256" key="9">
    <source>
        <dbReference type="ARBA" id="ARBA00065931"/>
    </source>
</evidence>
<dbReference type="FunFam" id="3.40.605.10:FF:000007">
    <property type="entry name" value="NAD/NADP-dependent betaine aldehyde dehydrogenase"/>
    <property type="match status" value="1"/>
</dbReference>